<dbReference type="GO" id="GO:0022857">
    <property type="term" value="F:transmembrane transporter activity"/>
    <property type="evidence" value="ECO:0007669"/>
    <property type="project" value="TreeGrafter"/>
</dbReference>
<dbReference type="EMBL" id="JACHJR010000001">
    <property type="protein sequence ID" value="MBB4951759.1"/>
    <property type="molecule type" value="Genomic_DNA"/>
</dbReference>
<proteinExistence type="inferred from homology"/>
<dbReference type="GO" id="GO:0005886">
    <property type="term" value="C:plasma membrane"/>
    <property type="evidence" value="ECO:0007669"/>
    <property type="project" value="UniProtKB-SubCell"/>
</dbReference>
<gene>
    <name evidence="9" type="ORF">F4556_007294</name>
</gene>
<sequence length="405" mass="42077">MNVLALAAANVLALWRRFLGLALLLTVTTALCVTAFGITHQAETTARDRVREATANRSVVVDRLPDRADAKPLSAATVRTLAALPAAESVEPRAQVSFGYKDDTVAGVLLYATTARASQPPPVLASTRAALFPLADGEIVLPRRSQGSDLSPLLGRTLTVTTTRQTGDGEGTGDSATVTVVGLFDPGWQLDGPDAAYTNDSTVLRWAAARAGVPETDYLDTVGYGRITVVARTAQDVPALLHAVQTAGYAAVSTQQELTELPAALDLIRLAGRALLAVLAVLALLGTVVLTGALARQRTREVGILKAVGFGTRHVLTMLLAETALVTALSAAAGITLGLTGATAAATALRHDPSLAPYLPHHLPLPTTGLLAALTALLLAITLLGAWHPAHRAARLAPGDAIKEW</sequence>
<dbReference type="RefSeq" id="WP_184923945.1">
    <property type="nucleotide sequence ID" value="NZ_JACHJR010000001.1"/>
</dbReference>
<protein>
    <submittedName>
        <fullName evidence="9">Putative ABC transport system permease protein</fullName>
    </submittedName>
</protein>
<reference evidence="9 10" key="1">
    <citation type="submission" date="2020-08" db="EMBL/GenBank/DDBJ databases">
        <title>Sequencing the genomes of 1000 actinobacteria strains.</title>
        <authorList>
            <person name="Klenk H.-P."/>
        </authorList>
    </citation>
    <scope>NUCLEOTIDE SEQUENCE [LARGE SCALE GENOMIC DNA]</scope>
    <source>
        <strain evidence="9 10">DSM 44786</strain>
    </source>
</reference>
<dbReference type="Pfam" id="PF02687">
    <property type="entry name" value="FtsX"/>
    <property type="match status" value="1"/>
</dbReference>
<evidence type="ECO:0000256" key="7">
    <source>
        <dbReference type="SAM" id="Phobius"/>
    </source>
</evidence>
<keyword evidence="10" id="KW-1185">Reference proteome</keyword>
<feature type="transmembrane region" description="Helical" evidence="7">
    <location>
        <begin position="316"/>
        <end position="349"/>
    </location>
</feature>
<keyword evidence="4 7" id="KW-1133">Transmembrane helix</keyword>
<keyword evidence="5 7" id="KW-0472">Membrane</keyword>
<dbReference type="Proteomes" id="UP000573327">
    <property type="component" value="Unassembled WGS sequence"/>
</dbReference>
<dbReference type="InterPro" id="IPR003838">
    <property type="entry name" value="ABC3_permease_C"/>
</dbReference>
<feature type="transmembrane region" description="Helical" evidence="7">
    <location>
        <begin position="369"/>
        <end position="387"/>
    </location>
</feature>
<evidence type="ECO:0000256" key="2">
    <source>
        <dbReference type="ARBA" id="ARBA00022475"/>
    </source>
</evidence>
<dbReference type="InterPro" id="IPR050250">
    <property type="entry name" value="Macrolide_Exporter_MacB"/>
</dbReference>
<comment type="subcellular location">
    <subcellularLocation>
        <location evidence="1">Cell membrane</location>
        <topology evidence="1">Multi-pass membrane protein</topology>
    </subcellularLocation>
</comment>
<comment type="similarity">
    <text evidence="6">Belongs to the ABC-4 integral membrane protein family.</text>
</comment>
<evidence type="ECO:0000259" key="8">
    <source>
        <dbReference type="Pfam" id="PF02687"/>
    </source>
</evidence>
<keyword evidence="2" id="KW-1003">Cell membrane</keyword>
<name>A0A7W7SJQ8_9ACTN</name>
<dbReference type="AlphaFoldDB" id="A0A7W7SJQ8"/>
<evidence type="ECO:0000256" key="6">
    <source>
        <dbReference type="ARBA" id="ARBA00038076"/>
    </source>
</evidence>
<evidence type="ECO:0000313" key="9">
    <source>
        <dbReference type="EMBL" id="MBB4951759.1"/>
    </source>
</evidence>
<feature type="transmembrane region" description="Helical" evidence="7">
    <location>
        <begin position="274"/>
        <end position="295"/>
    </location>
</feature>
<evidence type="ECO:0000256" key="1">
    <source>
        <dbReference type="ARBA" id="ARBA00004651"/>
    </source>
</evidence>
<dbReference type="PANTHER" id="PTHR30572:SF4">
    <property type="entry name" value="ABC TRANSPORTER PERMEASE YTRF"/>
    <property type="match status" value="1"/>
</dbReference>
<evidence type="ECO:0000313" key="10">
    <source>
        <dbReference type="Proteomes" id="UP000573327"/>
    </source>
</evidence>
<keyword evidence="3 7" id="KW-0812">Transmembrane</keyword>
<evidence type="ECO:0000256" key="3">
    <source>
        <dbReference type="ARBA" id="ARBA00022692"/>
    </source>
</evidence>
<evidence type="ECO:0000256" key="5">
    <source>
        <dbReference type="ARBA" id="ARBA00023136"/>
    </source>
</evidence>
<organism evidence="9 10">
    <name type="scientific">Kitasatospora gansuensis</name>
    <dbReference type="NCBI Taxonomy" id="258050"/>
    <lineage>
        <taxon>Bacteria</taxon>
        <taxon>Bacillati</taxon>
        <taxon>Actinomycetota</taxon>
        <taxon>Actinomycetes</taxon>
        <taxon>Kitasatosporales</taxon>
        <taxon>Streptomycetaceae</taxon>
        <taxon>Kitasatospora</taxon>
    </lineage>
</organism>
<dbReference type="PANTHER" id="PTHR30572">
    <property type="entry name" value="MEMBRANE COMPONENT OF TRANSPORTER-RELATED"/>
    <property type="match status" value="1"/>
</dbReference>
<feature type="domain" description="ABC3 transporter permease C-terminal" evidence="8">
    <location>
        <begin position="275"/>
        <end position="397"/>
    </location>
</feature>
<comment type="caution">
    <text evidence="9">The sequence shown here is derived from an EMBL/GenBank/DDBJ whole genome shotgun (WGS) entry which is preliminary data.</text>
</comment>
<evidence type="ECO:0000256" key="4">
    <source>
        <dbReference type="ARBA" id="ARBA00022989"/>
    </source>
</evidence>
<accession>A0A7W7SJQ8</accession>